<dbReference type="InterPro" id="IPR036388">
    <property type="entry name" value="WH-like_DNA-bd_sf"/>
</dbReference>
<dbReference type="EMBL" id="JBHPBY010000028">
    <property type="protein sequence ID" value="MFC1849242.1"/>
    <property type="molecule type" value="Genomic_DNA"/>
</dbReference>
<dbReference type="InterPro" id="IPR027417">
    <property type="entry name" value="P-loop_NTPase"/>
</dbReference>
<dbReference type="Gene3D" id="1.10.10.10">
    <property type="entry name" value="Winged helix-like DNA-binding domain superfamily/Winged helix DNA-binding domain"/>
    <property type="match status" value="1"/>
</dbReference>
<keyword evidence="3" id="KW-1185">Reference proteome</keyword>
<evidence type="ECO:0000256" key="1">
    <source>
        <dbReference type="SAM" id="MobiDB-lite"/>
    </source>
</evidence>
<proteinExistence type="predicted"/>
<comment type="caution">
    <text evidence="2">The sequence shown here is derived from an EMBL/GenBank/DDBJ whole genome shotgun (WGS) entry which is preliminary data.</text>
</comment>
<accession>A0ABV6YSS8</accession>
<dbReference type="InterPro" id="IPR036390">
    <property type="entry name" value="WH_DNA-bd_sf"/>
</dbReference>
<dbReference type="Proteomes" id="UP001594351">
    <property type="component" value="Unassembled WGS sequence"/>
</dbReference>
<name>A0ABV6YSS8_UNCC1</name>
<sequence>MYQEIDQLQNVVQNFLTRHLRKSCLCSGFDHFGGIEIVNQALSSLDENSPRSVLKLDFDYLCWSPQHFRQNWSTILSLVLSEQNTPLETLSQWQESSQKGADEQLIEAAFSALQTAARHQNRKIVLILSQIHRLQTFFHYGGYQTSYKQMLHSINESDNLLFIMLGRPAARNEKYYQEFLDSLAPSMIDLQPMTAPELEKWINQKGYSFSQAVYEYIHYWTGGVWAYLPFLECYFPLLGRTTTSDYRSTLNQIMLDLANPTLALHQYCVNRYYLSIEQAKGFGSLRTILSVLSQNAEMNLTQVSKQIGKSPPATKDYLDSLREVGLIVREKKNYRIAEPFLSRWLIVRENIWSNNRLGTLKEEGAVFPPAAKPKKPVSRVKKRDRQSEWQDDTFLEFD</sequence>
<gene>
    <name evidence="2" type="ORF">ACFL27_03435</name>
</gene>
<evidence type="ECO:0000313" key="2">
    <source>
        <dbReference type="EMBL" id="MFC1849242.1"/>
    </source>
</evidence>
<feature type="compositionally biased region" description="Basic residues" evidence="1">
    <location>
        <begin position="372"/>
        <end position="384"/>
    </location>
</feature>
<feature type="compositionally biased region" description="Acidic residues" evidence="1">
    <location>
        <begin position="389"/>
        <end position="398"/>
    </location>
</feature>
<organism evidence="2 3">
    <name type="scientific">candidate division CSSED10-310 bacterium</name>
    <dbReference type="NCBI Taxonomy" id="2855610"/>
    <lineage>
        <taxon>Bacteria</taxon>
        <taxon>Bacteria division CSSED10-310</taxon>
    </lineage>
</organism>
<dbReference type="SUPFAM" id="SSF46785">
    <property type="entry name" value="Winged helix' DNA-binding domain"/>
    <property type="match status" value="1"/>
</dbReference>
<reference evidence="2 3" key="1">
    <citation type="submission" date="2024-09" db="EMBL/GenBank/DDBJ databases">
        <title>Laminarin stimulates single cell rates of sulfate reduction while oxygen inhibits transcriptomic activity in coastal marine sediment.</title>
        <authorList>
            <person name="Lindsay M."/>
            <person name="Orcutt B."/>
            <person name="Emerson D."/>
            <person name="Stepanauskas R."/>
            <person name="D'Angelo T."/>
        </authorList>
    </citation>
    <scope>NUCLEOTIDE SEQUENCE [LARGE SCALE GENOMIC DNA]</scope>
    <source>
        <strain evidence="2">SAG AM-311-K15</strain>
    </source>
</reference>
<dbReference type="Pfam" id="PF13412">
    <property type="entry name" value="HTH_24"/>
    <property type="match status" value="1"/>
</dbReference>
<protein>
    <submittedName>
        <fullName evidence="2">Winged helix-turn-helix transcriptional regulator</fullName>
    </submittedName>
</protein>
<evidence type="ECO:0000313" key="3">
    <source>
        <dbReference type="Proteomes" id="UP001594351"/>
    </source>
</evidence>
<feature type="region of interest" description="Disordered" evidence="1">
    <location>
        <begin position="368"/>
        <end position="398"/>
    </location>
</feature>
<dbReference type="SUPFAM" id="SSF52540">
    <property type="entry name" value="P-loop containing nucleoside triphosphate hydrolases"/>
    <property type="match status" value="1"/>
</dbReference>